<dbReference type="OrthoDB" id="45309at2759"/>
<evidence type="ECO:0000256" key="2">
    <source>
        <dbReference type="ARBA" id="ARBA00022963"/>
    </source>
</evidence>
<dbReference type="Gene3D" id="3.40.1090.10">
    <property type="entry name" value="Cytosolic phospholipase A2 catalytic domain"/>
    <property type="match status" value="2"/>
</dbReference>
<evidence type="ECO:0000256" key="1">
    <source>
        <dbReference type="ARBA" id="ARBA00022801"/>
    </source>
</evidence>
<feature type="domain" description="PNPLA" evidence="6">
    <location>
        <begin position="138"/>
        <end position="320"/>
    </location>
</feature>
<organism evidence="7 8">
    <name type="scientific">Porphyridium purpureum</name>
    <name type="common">Red alga</name>
    <name type="synonym">Porphyridium cruentum</name>
    <dbReference type="NCBI Taxonomy" id="35688"/>
    <lineage>
        <taxon>Eukaryota</taxon>
        <taxon>Rhodophyta</taxon>
        <taxon>Bangiophyceae</taxon>
        <taxon>Porphyridiales</taxon>
        <taxon>Porphyridiaceae</taxon>
        <taxon>Porphyridium</taxon>
    </lineage>
</organism>
<dbReference type="InterPro" id="IPR002641">
    <property type="entry name" value="PNPLA_dom"/>
</dbReference>
<feature type="active site" description="Proton acceptor" evidence="4">
    <location>
        <position position="307"/>
    </location>
</feature>
<evidence type="ECO:0000256" key="3">
    <source>
        <dbReference type="ARBA" id="ARBA00023098"/>
    </source>
</evidence>
<evidence type="ECO:0000256" key="4">
    <source>
        <dbReference type="PROSITE-ProRule" id="PRU01161"/>
    </source>
</evidence>
<dbReference type="PANTHER" id="PTHR14226:SF64">
    <property type="entry name" value="PNPLA DOMAIN-CONTAINING PROTEIN"/>
    <property type="match status" value="1"/>
</dbReference>
<dbReference type="GO" id="GO:0052689">
    <property type="term" value="F:carboxylic ester hydrolase activity"/>
    <property type="evidence" value="ECO:0007669"/>
    <property type="project" value="UniProtKB-ARBA"/>
</dbReference>
<proteinExistence type="predicted"/>
<dbReference type="Proteomes" id="UP000324585">
    <property type="component" value="Unassembled WGS sequence"/>
</dbReference>
<dbReference type="AlphaFoldDB" id="A0A5J4Z341"/>
<accession>A0A5J4Z341</accession>
<dbReference type="PROSITE" id="PS51635">
    <property type="entry name" value="PNPLA"/>
    <property type="match status" value="1"/>
</dbReference>
<feature type="short sequence motif" description="GXSXG" evidence="4">
    <location>
        <begin position="171"/>
        <end position="175"/>
    </location>
</feature>
<dbReference type="InterPro" id="IPR050301">
    <property type="entry name" value="NTE"/>
</dbReference>
<comment type="caution">
    <text evidence="7">The sequence shown here is derived from an EMBL/GenBank/DDBJ whole genome shotgun (WGS) entry which is preliminary data.</text>
</comment>
<dbReference type="PANTHER" id="PTHR14226">
    <property type="entry name" value="NEUROPATHY TARGET ESTERASE/SWISS CHEESE D.MELANOGASTER"/>
    <property type="match status" value="1"/>
</dbReference>
<reference evidence="8" key="1">
    <citation type="journal article" date="2019" name="Nat. Commun.">
        <title>Expansion of phycobilisome linker gene families in mesophilic red algae.</title>
        <authorList>
            <person name="Lee J."/>
            <person name="Kim D."/>
            <person name="Bhattacharya D."/>
            <person name="Yoon H.S."/>
        </authorList>
    </citation>
    <scope>NUCLEOTIDE SEQUENCE [LARGE SCALE GENOMIC DNA]</scope>
    <source>
        <strain evidence="8">CCMP 1328</strain>
    </source>
</reference>
<evidence type="ECO:0000313" key="8">
    <source>
        <dbReference type="Proteomes" id="UP000324585"/>
    </source>
</evidence>
<comment type="caution">
    <text evidence="4">Lacks conserved residue(s) required for the propagation of feature annotation.</text>
</comment>
<evidence type="ECO:0000256" key="5">
    <source>
        <dbReference type="SAM" id="MobiDB-lite"/>
    </source>
</evidence>
<name>A0A5J4Z341_PORPP</name>
<dbReference type="OMA" id="CIEGGGM"/>
<dbReference type="GO" id="GO:0016298">
    <property type="term" value="F:lipase activity"/>
    <property type="evidence" value="ECO:0007669"/>
    <property type="project" value="UniProtKB-ARBA"/>
</dbReference>
<keyword evidence="8" id="KW-1185">Reference proteome</keyword>
<dbReference type="InterPro" id="IPR016035">
    <property type="entry name" value="Acyl_Trfase/lysoPLipase"/>
</dbReference>
<feature type="short sequence motif" description="GXGXXG" evidence="4">
    <location>
        <begin position="142"/>
        <end position="147"/>
    </location>
</feature>
<dbReference type="GO" id="GO:0016042">
    <property type="term" value="P:lipid catabolic process"/>
    <property type="evidence" value="ECO:0007669"/>
    <property type="project" value="UniProtKB-UniRule"/>
</dbReference>
<evidence type="ECO:0000259" key="6">
    <source>
        <dbReference type="PROSITE" id="PS51635"/>
    </source>
</evidence>
<sequence>MWNESLAHPEVPMCMFVHIVHVHALESYGRAARLCYGRVHVAHARARRRASYRVFAQQRQNDAPSHAQAEAKKLPLGAELYRDGSDLERGLKGQAPLREEHAHLHESVRQHPVLRLIRQRAASNSMPGARTDPFKLALAIEGGGMRGCLSAGMAAAIEHLGYHNAFDAVYGASAGSIIGAYFVSQQVPRFGCGIYYDVLCNGREFIDLTRLLLGKVLGEKNVKPVLHLDLLLDEVMQKVKPLNWDTFWEKHQHQPLKPVATCANTGQSRVLDEFQSLSELLDALRASARVPGIAGPPVKIRGDTYVDALLSEPLPFRSAIQDGCTHVLVLRTRPEKCTVAVQAGLYEKFVASPAFRSGAFHHMAEFIKRGGQLPLYAQELAFLDKKRDEKDGSGPPYITFLAPPKGSEEVNQLEVRRSRVLAATKLGFAVAYETLSELAQVGMGARAADIVFAGEENKVMMRRAVRDVPRRKRKASKAPASNIESNRSSATPSQAGEMASLDQDAS</sequence>
<protein>
    <submittedName>
        <fullName evidence="7">Protein YjjU</fullName>
    </submittedName>
</protein>
<feature type="active site" description="Nucleophile" evidence="4">
    <location>
        <position position="173"/>
    </location>
</feature>
<keyword evidence="2 4" id="KW-0442">Lipid degradation</keyword>
<evidence type="ECO:0000313" key="7">
    <source>
        <dbReference type="EMBL" id="KAA8497314.1"/>
    </source>
</evidence>
<dbReference type="EMBL" id="VRMN01000002">
    <property type="protein sequence ID" value="KAA8497314.1"/>
    <property type="molecule type" value="Genomic_DNA"/>
</dbReference>
<feature type="compositionally biased region" description="Polar residues" evidence="5">
    <location>
        <begin position="482"/>
        <end position="494"/>
    </location>
</feature>
<gene>
    <name evidence="7" type="ORF">FVE85_1043</name>
</gene>
<keyword evidence="3 4" id="KW-0443">Lipid metabolism</keyword>
<dbReference type="SUPFAM" id="SSF52151">
    <property type="entry name" value="FabD/lysophospholipase-like"/>
    <property type="match status" value="1"/>
</dbReference>
<feature type="region of interest" description="Disordered" evidence="5">
    <location>
        <begin position="467"/>
        <end position="506"/>
    </location>
</feature>
<dbReference type="Pfam" id="PF01734">
    <property type="entry name" value="Patatin"/>
    <property type="match status" value="1"/>
</dbReference>
<keyword evidence="1 4" id="KW-0378">Hydrolase</keyword>